<sequence length="64" mass="7247">LYNFTTLGGQRGRNRPRSALRVTEVSGLQDVQVNKGMQEWRVPFTVRFRVEACGHLAEKGLMGQ</sequence>
<accession>A0A9W9ZH53</accession>
<proteinExistence type="predicted"/>
<evidence type="ECO:0000313" key="1">
    <source>
        <dbReference type="EMBL" id="KAJ7381646.1"/>
    </source>
</evidence>
<comment type="caution">
    <text evidence="1">The sequence shown here is derived from an EMBL/GenBank/DDBJ whole genome shotgun (WGS) entry which is preliminary data.</text>
</comment>
<dbReference type="Proteomes" id="UP001163046">
    <property type="component" value="Unassembled WGS sequence"/>
</dbReference>
<reference evidence="1" key="1">
    <citation type="submission" date="2023-01" db="EMBL/GenBank/DDBJ databases">
        <title>Genome assembly of the deep-sea coral Lophelia pertusa.</title>
        <authorList>
            <person name="Herrera S."/>
            <person name="Cordes E."/>
        </authorList>
    </citation>
    <scope>NUCLEOTIDE SEQUENCE</scope>
    <source>
        <strain evidence="1">USNM1676648</strain>
        <tissue evidence="1">Polyp</tissue>
    </source>
</reference>
<dbReference type="EMBL" id="MU826127">
    <property type="protein sequence ID" value="KAJ7381646.1"/>
    <property type="molecule type" value="Genomic_DNA"/>
</dbReference>
<evidence type="ECO:0000313" key="2">
    <source>
        <dbReference type="Proteomes" id="UP001163046"/>
    </source>
</evidence>
<name>A0A9W9ZH53_9CNID</name>
<dbReference type="AlphaFoldDB" id="A0A9W9ZH53"/>
<keyword evidence="2" id="KW-1185">Reference proteome</keyword>
<dbReference type="OrthoDB" id="5979912at2759"/>
<protein>
    <submittedName>
        <fullName evidence="1">Uncharacterized protein</fullName>
    </submittedName>
</protein>
<gene>
    <name evidence="1" type="ORF">OS493_039897</name>
</gene>
<organism evidence="1 2">
    <name type="scientific">Desmophyllum pertusum</name>
    <dbReference type="NCBI Taxonomy" id="174260"/>
    <lineage>
        <taxon>Eukaryota</taxon>
        <taxon>Metazoa</taxon>
        <taxon>Cnidaria</taxon>
        <taxon>Anthozoa</taxon>
        <taxon>Hexacorallia</taxon>
        <taxon>Scleractinia</taxon>
        <taxon>Caryophylliina</taxon>
        <taxon>Caryophylliidae</taxon>
        <taxon>Desmophyllum</taxon>
    </lineage>
</organism>
<feature type="non-terminal residue" evidence="1">
    <location>
        <position position="1"/>
    </location>
</feature>